<evidence type="ECO:0000313" key="4">
    <source>
        <dbReference type="EMBL" id="CEA14965.1"/>
    </source>
</evidence>
<proteinExistence type="predicted"/>
<keyword evidence="1" id="KW-0812">Transmembrane</keyword>
<organism evidence="4 5">
    <name type="scientific">Fermentimonas caenicola</name>
    <dbReference type="NCBI Taxonomy" id="1562970"/>
    <lineage>
        <taxon>Bacteria</taxon>
        <taxon>Pseudomonadati</taxon>
        <taxon>Bacteroidota</taxon>
        <taxon>Bacteroidia</taxon>
        <taxon>Bacteroidales</taxon>
        <taxon>Dysgonomonadaceae</taxon>
        <taxon>Fermentimonas</taxon>
    </lineage>
</organism>
<feature type="domain" description="Protein FecR C-terminal" evidence="3">
    <location>
        <begin position="319"/>
        <end position="389"/>
    </location>
</feature>
<keyword evidence="1" id="KW-0472">Membrane</keyword>
<dbReference type="Pfam" id="PF04773">
    <property type="entry name" value="FecR"/>
    <property type="match status" value="1"/>
</dbReference>
<keyword evidence="1" id="KW-1133">Transmembrane helix</keyword>
<evidence type="ECO:0000313" key="5">
    <source>
        <dbReference type="Proteomes" id="UP000032417"/>
    </source>
</evidence>
<gene>
    <name evidence="4" type="ORF">ING2E5B_0195</name>
</gene>
<dbReference type="HOGENOM" id="CLU_050192_1_1_10"/>
<feature type="transmembrane region" description="Helical" evidence="1">
    <location>
        <begin position="89"/>
        <end position="110"/>
    </location>
</feature>
<dbReference type="AlphaFoldDB" id="A0A098BWC4"/>
<dbReference type="PANTHER" id="PTHR30273:SF2">
    <property type="entry name" value="PROTEIN FECR"/>
    <property type="match status" value="1"/>
</dbReference>
<dbReference type="Proteomes" id="UP000032417">
    <property type="component" value="Chromosome 1"/>
</dbReference>
<sequence>MKNITYSDLLHDIKFIRWQLVPDEQLDNYWKELIELNPGLDKEIQKAALYLKSDGLNKSLLGSNEQEELLNRIQTTIHNKKRTRIGRRLIASVATSAACAVLIILFTMLFKDNDTESEFNGGMIVGELLNSEDVQLVTNNNTISFNDNIEISLDEKGTAQINQRNKEIKKIELKRNDLNSLIIPFGKRSDLILADGTKIWLNSGTVLEFPAQFDENERVINLKSGEIYLEVKHDDNKPFYVITQDIRVEVHGTSFNVTSYDNLNSTVILVEGHVSLRKNGVNRSVSLYPNELAVYNSESLEFDKKEVNVEDYTSWKDGYLSLNKTPMTEVLKRISRYYNLSFNYDNSVELQNRSCTGKIQLSENLENVMTTISLLTSTSYEIENNRIYITNESK</sequence>
<dbReference type="KEGG" id="pbt:ING2E5B_0195"/>
<evidence type="ECO:0000256" key="1">
    <source>
        <dbReference type="SAM" id="Phobius"/>
    </source>
</evidence>
<dbReference type="PANTHER" id="PTHR30273">
    <property type="entry name" value="PERIPLASMIC SIGNAL SENSOR AND SIGMA FACTOR ACTIVATOR FECR-RELATED"/>
    <property type="match status" value="1"/>
</dbReference>
<dbReference type="Gene3D" id="2.60.120.1440">
    <property type="match status" value="1"/>
</dbReference>
<dbReference type="Gene3D" id="3.55.50.30">
    <property type="match status" value="1"/>
</dbReference>
<dbReference type="EMBL" id="LN515532">
    <property type="protein sequence ID" value="CEA14965.1"/>
    <property type="molecule type" value="Genomic_DNA"/>
</dbReference>
<reference evidence="4 5" key="1">
    <citation type="submission" date="2014-08" db="EMBL/GenBank/DDBJ databases">
        <authorList>
            <person name="Wibberg D."/>
        </authorList>
    </citation>
    <scope>NUCLEOTIDE SEQUENCE [LARGE SCALE GENOMIC DNA]</scope>
    <source>
        <strain evidence="5">ING2-E5B</strain>
    </source>
</reference>
<dbReference type="InterPro" id="IPR012373">
    <property type="entry name" value="Ferrdict_sens_TM"/>
</dbReference>
<dbReference type="InterPro" id="IPR006860">
    <property type="entry name" value="FecR"/>
</dbReference>
<dbReference type="Pfam" id="PF16344">
    <property type="entry name" value="FecR_C"/>
    <property type="match status" value="1"/>
</dbReference>
<evidence type="ECO:0000259" key="3">
    <source>
        <dbReference type="Pfam" id="PF16344"/>
    </source>
</evidence>
<name>A0A098BWC4_9BACT</name>
<dbReference type="OrthoDB" id="1123467at2"/>
<accession>A0A098BWC4</accession>
<dbReference type="InterPro" id="IPR032508">
    <property type="entry name" value="FecR_C"/>
</dbReference>
<feature type="domain" description="FecR protein" evidence="2">
    <location>
        <begin position="186"/>
        <end position="274"/>
    </location>
</feature>
<protein>
    <submittedName>
        <fullName evidence="4">FecR protein</fullName>
    </submittedName>
</protein>
<evidence type="ECO:0000259" key="2">
    <source>
        <dbReference type="Pfam" id="PF04773"/>
    </source>
</evidence>
<keyword evidence="5" id="KW-1185">Reference proteome</keyword>
<dbReference type="GO" id="GO:0016989">
    <property type="term" value="F:sigma factor antagonist activity"/>
    <property type="evidence" value="ECO:0007669"/>
    <property type="project" value="TreeGrafter"/>
</dbReference>
<dbReference type="STRING" id="1562970.ING2E5B_0195"/>